<dbReference type="HAMAP" id="MF_01930">
    <property type="entry name" value="PurN"/>
    <property type="match status" value="1"/>
</dbReference>
<feature type="binding site" evidence="4">
    <location>
        <position position="110"/>
    </location>
    <ligand>
        <name>(6R)-10-formyltetrahydrofolate</name>
        <dbReference type="ChEBI" id="CHEBI:195366"/>
    </ligand>
</feature>
<gene>
    <name evidence="4" type="primary">purN</name>
    <name evidence="6" type="ORF">QD47_15600</name>
</gene>
<dbReference type="InterPro" id="IPR004607">
    <property type="entry name" value="GART"/>
</dbReference>
<dbReference type="InterPro" id="IPR002376">
    <property type="entry name" value="Formyl_transf_N"/>
</dbReference>
<keyword evidence="2 4" id="KW-0808">Transferase</keyword>
<comment type="function">
    <text evidence="4">Catalyzes the transfer of a formyl group from 10-formyltetrahydrofolate to 5-phospho-ribosyl-glycinamide (GAR), producing 5-phospho-ribosyl-N-formylglycinamide (FGAR) and tetrahydrofolate.</text>
</comment>
<evidence type="ECO:0000256" key="2">
    <source>
        <dbReference type="ARBA" id="ARBA00022679"/>
    </source>
</evidence>
<evidence type="ECO:0000256" key="1">
    <source>
        <dbReference type="ARBA" id="ARBA00005054"/>
    </source>
</evidence>
<dbReference type="PANTHER" id="PTHR43369:SF2">
    <property type="entry name" value="PHOSPHORIBOSYLGLYCINAMIDE FORMYLTRANSFERASE"/>
    <property type="match status" value="1"/>
</dbReference>
<evidence type="ECO:0000256" key="3">
    <source>
        <dbReference type="ARBA" id="ARBA00022755"/>
    </source>
</evidence>
<dbReference type="InterPro" id="IPR036477">
    <property type="entry name" value="Formyl_transf_N_sf"/>
</dbReference>
<dbReference type="EMBL" id="JTHP01000031">
    <property type="protein sequence ID" value="KJD44666.1"/>
    <property type="molecule type" value="Genomic_DNA"/>
</dbReference>
<dbReference type="GO" id="GO:0005829">
    <property type="term" value="C:cytosol"/>
    <property type="evidence" value="ECO:0007669"/>
    <property type="project" value="TreeGrafter"/>
</dbReference>
<dbReference type="AlphaFoldDB" id="A0A0D7WZP0"/>
<dbReference type="GO" id="GO:0006189">
    <property type="term" value="P:'de novo' IMP biosynthetic process"/>
    <property type="evidence" value="ECO:0007669"/>
    <property type="project" value="UniProtKB-UniRule"/>
</dbReference>
<proteinExistence type="inferred from homology"/>
<dbReference type="Pfam" id="PF00551">
    <property type="entry name" value="Formyl_trans_N"/>
    <property type="match status" value="1"/>
</dbReference>
<evidence type="ECO:0000313" key="7">
    <source>
        <dbReference type="Proteomes" id="UP000032534"/>
    </source>
</evidence>
<evidence type="ECO:0000259" key="5">
    <source>
        <dbReference type="Pfam" id="PF00551"/>
    </source>
</evidence>
<dbReference type="GO" id="GO:0004644">
    <property type="term" value="F:phosphoribosylglycinamide formyltransferase activity"/>
    <property type="evidence" value="ECO:0007669"/>
    <property type="project" value="UniProtKB-UniRule"/>
</dbReference>
<dbReference type="EC" id="2.1.2.2" evidence="4"/>
<protein>
    <recommendedName>
        <fullName evidence="4">Phosphoribosylglycinamide formyltransferase</fullName>
        <ecNumber evidence="4">2.1.2.2</ecNumber>
    </recommendedName>
    <alternativeName>
        <fullName evidence="4">5'-phosphoribosylglycinamide transformylase</fullName>
    </alternativeName>
    <alternativeName>
        <fullName evidence="4">GAR transformylase</fullName>
        <shortName evidence="4">GART</shortName>
    </alternativeName>
</protein>
<feature type="site" description="Raises pKa of active site His" evidence="4">
    <location>
        <position position="148"/>
    </location>
</feature>
<comment type="catalytic activity">
    <reaction evidence="4">
        <text>N(1)-(5-phospho-beta-D-ribosyl)glycinamide + (6R)-10-formyltetrahydrofolate = N(2)-formyl-N(1)-(5-phospho-beta-D-ribosyl)glycinamide + (6S)-5,6,7,8-tetrahydrofolate + H(+)</text>
        <dbReference type="Rhea" id="RHEA:15053"/>
        <dbReference type="ChEBI" id="CHEBI:15378"/>
        <dbReference type="ChEBI" id="CHEBI:57453"/>
        <dbReference type="ChEBI" id="CHEBI:143788"/>
        <dbReference type="ChEBI" id="CHEBI:147286"/>
        <dbReference type="ChEBI" id="CHEBI:195366"/>
        <dbReference type="EC" id="2.1.2.2"/>
    </reaction>
</comment>
<dbReference type="UniPathway" id="UPA00074">
    <property type="reaction ID" value="UER00126"/>
</dbReference>
<dbReference type="CDD" id="cd08645">
    <property type="entry name" value="FMT_core_GART"/>
    <property type="match status" value="1"/>
</dbReference>
<accession>A0A0D7WZP0</accession>
<feature type="binding site" evidence="4">
    <location>
        <position position="68"/>
    </location>
    <ligand>
        <name>(6R)-10-formyltetrahydrofolate</name>
        <dbReference type="ChEBI" id="CHEBI:195366"/>
    </ligand>
</feature>
<comment type="pathway">
    <text evidence="1 4">Purine metabolism; IMP biosynthesis via de novo pathway; N(2)-formyl-N(1)-(5-phospho-D-ribosyl)glycinamide from N(1)-(5-phospho-D-ribosyl)glycinamide (10-formyl THF route): step 1/1.</text>
</comment>
<evidence type="ECO:0000256" key="4">
    <source>
        <dbReference type="HAMAP-Rule" id="MF_01930"/>
    </source>
</evidence>
<dbReference type="SUPFAM" id="SSF53328">
    <property type="entry name" value="Formyltransferase"/>
    <property type="match status" value="1"/>
</dbReference>
<sequence length="204" mass="21904">MNEYRIAVFASGEGTNFQSLVDAAVREELGGATVKLLICDKPAAPAVARAQKAGIACHTFRPKEYASREDYERELVSLLEQKSIDLIVLAGYMRLLSSVMVDAYAGKIINIHPSLLPAFPGKDAVGQALAYGVKVSGVTVHFVDGGMDTGAIIAQRVVEVHDHDTAESLSAAIQSVERQLYPEVVGRLAQGKIQLDGRKVISLL</sequence>
<feature type="domain" description="Formyl transferase N-terminal" evidence="5">
    <location>
        <begin position="5"/>
        <end position="185"/>
    </location>
</feature>
<dbReference type="PANTHER" id="PTHR43369">
    <property type="entry name" value="PHOSPHORIBOSYLGLYCINAMIDE FORMYLTRANSFERASE"/>
    <property type="match status" value="1"/>
</dbReference>
<dbReference type="Proteomes" id="UP000032534">
    <property type="component" value="Unassembled WGS sequence"/>
</dbReference>
<organism evidence="6 7">
    <name type="scientific">Paenibacillus terrae</name>
    <dbReference type="NCBI Taxonomy" id="159743"/>
    <lineage>
        <taxon>Bacteria</taxon>
        <taxon>Bacillati</taxon>
        <taxon>Bacillota</taxon>
        <taxon>Bacilli</taxon>
        <taxon>Bacillales</taxon>
        <taxon>Paenibacillaceae</taxon>
        <taxon>Paenibacillus</taxon>
    </lineage>
</organism>
<dbReference type="FunFam" id="3.40.50.170:FF:000007">
    <property type="entry name" value="Phosphoribosylglycinamide formyltransferase"/>
    <property type="match status" value="1"/>
</dbReference>
<keyword evidence="7" id="KW-1185">Reference proteome</keyword>
<feature type="active site" description="Proton donor" evidence="4">
    <location>
        <position position="112"/>
    </location>
</feature>
<dbReference type="Gene3D" id="3.40.50.170">
    <property type="entry name" value="Formyl transferase, N-terminal domain"/>
    <property type="match status" value="1"/>
</dbReference>
<dbReference type="RefSeq" id="WP_044647014.1">
    <property type="nucleotide sequence ID" value="NZ_JTHP01000031.1"/>
</dbReference>
<evidence type="ECO:0000313" key="6">
    <source>
        <dbReference type="EMBL" id="KJD44666.1"/>
    </source>
</evidence>
<comment type="caution">
    <text evidence="6">The sequence shown here is derived from an EMBL/GenBank/DDBJ whole genome shotgun (WGS) entry which is preliminary data.</text>
</comment>
<feature type="binding site" evidence="4">
    <location>
        <begin position="14"/>
        <end position="16"/>
    </location>
    <ligand>
        <name>N(1)-(5-phospho-beta-D-ribosyl)glycinamide</name>
        <dbReference type="ChEBI" id="CHEBI:143788"/>
    </ligand>
</feature>
<dbReference type="OrthoDB" id="9806170at2"/>
<reference evidence="6 7" key="1">
    <citation type="submission" date="2014-11" db="EMBL/GenBank/DDBJ databases">
        <title>Draft Genome Sequences of Paenibacillus polymyxa NRRL B-30509 and Paenibacillus terrae NRRL B-30644, Strains from a Poultry Environment that Produce Tridecaptin A and Paenicidins.</title>
        <authorList>
            <person name="van Belkum M.J."/>
            <person name="Lohans C.T."/>
            <person name="Vederas J.C."/>
        </authorList>
    </citation>
    <scope>NUCLEOTIDE SEQUENCE [LARGE SCALE GENOMIC DNA]</scope>
    <source>
        <strain evidence="6 7">NRRL B-30644</strain>
    </source>
</reference>
<name>A0A0D7WZP0_9BACL</name>
<comment type="similarity">
    <text evidence="4">Belongs to the GART family.</text>
</comment>
<keyword evidence="3 4" id="KW-0658">Purine biosynthesis</keyword>
<dbReference type="PATRIC" id="fig|159743.3.peg.3476"/>
<dbReference type="NCBIfam" id="TIGR00639">
    <property type="entry name" value="PurN"/>
    <property type="match status" value="1"/>
</dbReference>
<feature type="binding site" evidence="4">
    <location>
        <begin position="93"/>
        <end position="96"/>
    </location>
    <ligand>
        <name>(6R)-10-formyltetrahydrofolate</name>
        <dbReference type="ChEBI" id="CHEBI:195366"/>
    </ligand>
</feature>